<dbReference type="PROSITE" id="PS00383">
    <property type="entry name" value="TYR_PHOSPHATASE_1"/>
    <property type="match status" value="1"/>
</dbReference>
<name>D5BU14_PUNMI</name>
<dbReference type="Proteomes" id="UP000007460">
    <property type="component" value="Chromosome"/>
</dbReference>
<dbReference type="HOGENOM" id="CLU_120986_0_0_5"/>
<dbReference type="KEGG" id="apb:SAR116_1518"/>
<dbReference type="InterPro" id="IPR029021">
    <property type="entry name" value="Prot-tyrosine_phosphatase-like"/>
</dbReference>
<dbReference type="OrthoDB" id="9794527at2"/>
<reference evidence="2 3" key="1">
    <citation type="journal article" date="2010" name="J. Bacteriol.">
        <title>Complete genome sequence of "Candidatus Puniceispirillum marinum" IMCC1322, a representative of the SAR116 clade in the Alphaproteobacteria.</title>
        <authorList>
            <person name="Oh H.M."/>
            <person name="Kwon K.K."/>
            <person name="Kang I."/>
            <person name="Kang S.G."/>
            <person name="Lee J.H."/>
            <person name="Kim S.J."/>
            <person name="Cho J.C."/>
        </authorList>
    </citation>
    <scope>NUCLEOTIDE SEQUENCE [LARGE SCALE GENOMIC DNA]</scope>
    <source>
        <strain evidence="2 3">IMCC1322</strain>
    </source>
</reference>
<dbReference type="RefSeq" id="WP_013046388.1">
    <property type="nucleotide sequence ID" value="NC_014010.1"/>
</dbReference>
<dbReference type="InterPro" id="IPR016130">
    <property type="entry name" value="Tyr_Pase_AS"/>
</dbReference>
<protein>
    <recommendedName>
        <fullName evidence="1">Tyrosine specific protein phosphatases domain-containing protein</fullName>
    </recommendedName>
</protein>
<dbReference type="STRING" id="488538.SAR116_1518"/>
<dbReference type="PROSITE" id="PS50056">
    <property type="entry name" value="TYR_PHOSPHATASE_2"/>
    <property type="match status" value="1"/>
</dbReference>
<dbReference type="Gene3D" id="3.90.190.10">
    <property type="entry name" value="Protein tyrosine phosphatase superfamily"/>
    <property type="match status" value="1"/>
</dbReference>
<dbReference type="eggNOG" id="COG5350">
    <property type="taxonomic scope" value="Bacteria"/>
</dbReference>
<dbReference type="Pfam" id="PF00782">
    <property type="entry name" value="DSPc"/>
    <property type="match status" value="1"/>
</dbReference>
<organism evidence="2 3">
    <name type="scientific">Puniceispirillum marinum (strain IMCC1322)</name>
    <dbReference type="NCBI Taxonomy" id="488538"/>
    <lineage>
        <taxon>Bacteria</taxon>
        <taxon>Pseudomonadati</taxon>
        <taxon>Pseudomonadota</taxon>
        <taxon>Alphaproteobacteria</taxon>
        <taxon>Candidatus Puniceispirillales</taxon>
        <taxon>Candidatus Puniceispirillaceae</taxon>
        <taxon>Candidatus Puniceispirillum</taxon>
    </lineage>
</organism>
<dbReference type="InterPro" id="IPR000340">
    <property type="entry name" value="Dual-sp_phosphatase_cat-dom"/>
</dbReference>
<evidence type="ECO:0000313" key="3">
    <source>
        <dbReference type="Proteomes" id="UP000007460"/>
    </source>
</evidence>
<dbReference type="SUPFAM" id="SSF52799">
    <property type="entry name" value="(Phosphotyrosine protein) phosphatases II"/>
    <property type="match status" value="1"/>
</dbReference>
<sequence length="159" mass="17939">MVTQFPIHICSLDAVRETDISIYDGVITIENSRIEDPFRVESEHSKQLVLCFDDISVPLDDFIEPQEKHILQALSFADRIGEGSILIHCHAGISRSSAIALAIIAKRLGAGKEQDAIGVLEQINPHSRPNKSIVWLTDEILERDRKLYDIAYKSMWLTN</sequence>
<feature type="domain" description="Tyrosine specific protein phosphatases" evidence="1">
    <location>
        <begin position="60"/>
        <end position="141"/>
    </location>
</feature>
<dbReference type="AlphaFoldDB" id="D5BU14"/>
<proteinExistence type="predicted"/>
<dbReference type="EMBL" id="CP001751">
    <property type="protein sequence ID" value="ADE39761.1"/>
    <property type="molecule type" value="Genomic_DNA"/>
</dbReference>
<evidence type="ECO:0000259" key="1">
    <source>
        <dbReference type="PROSITE" id="PS50056"/>
    </source>
</evidence>
<dbReference type="InterPro" id="IPR000387">
    <property type="entry name" value="Tyr_Pase_dom"/>
</dbReference>
<keyword evidence="3" id="KW-1185">Reference proteome</keyword>
<accession>D5BU14</accession>
<evidence type="ECO:0000313" key="2">
    <source>
        <dbReference type="EMBL" id="ADE39761.1"/>
    </source>
</evidence>
<gene>
    <name evidence="2" type="ordered locus">SAR116_1518</name>
</gene>